<keyword evidence="3" id="KW-0804">Transcription</keyword>
<evidence type="ECO:0000313" key="6">
    <source>
        <dbReference type="Proteomes" id="UP000294257"/>
    </source>
</evidence>
<evidence type="ECO:0000256" key="1">
    <source>
        <dbReference type="ARBA" id="ARBA00023015"/>
    </source>
</evidence>
<dbReference type="PROSITE" id="PS01124">
    <property type="entry name" value="HTH_ARAC_FAMILY_2"/>
    <property type="match status" value="1"/>
</dbReference>
<keyword evidence="1" id="KW-0805">Transcription regulation</keyword>
<comment type="caution">
    <text evidence="5">The sequence shown here is derived from an EMBL/GenBank/DDBJ whole genome shotgun (WGS) entry which is preliminary data.</text>
</comment>
<gene>
    <name evidence="5" type="ORF">EV193_104241</name>
</gene>
<dbReference type="Gene3D" id="1.10.10.60">
    <property type="entry name" value="Homeodomain-like"/>
    <property type="match status" value="1"/>
</dbReference>
<dbReference type="InterPro" id="IPR018060">
    <property type="entry name" value="HTH_AraC"/>
</dbReference>
<accession>A0A4Q7KSE0</accession>
<dbReference type="InterPro" id="IPR009057">
    <property type="entry name" value="Homeodomain-like_sf"/>
</dbReference>
<dbReference type="PANTHER" id="PTHR46796">
    <property type="entry name" value="HTH-TYPE TRANSCRIPTIONAL ACTIVATOR RHAS-RELATED"/>
    <property type="match status" value="1"/>
</dbReference>
<dbReference type="InterPro" id="IPR050204">
    <property type="entry name" value="AraC_XylS_family_regulators"/>
</dbReference>
<dbReference type="GO" id="GO:0043565">
    <property type="term" value="F:sequence-specific DNA binding"/>
    <property type="evidence" value="ECO:0007669"/>
    <property type="project" value="InterPro"/>
</dbReference>
<dbReference type="RefSeq" id="WP_130344619.1">
    <property type="nucleotide sequence ID" value="NZ_SGWQ01000004.1"/>
</dbReference>
<dbReference type="Pfam" id="PF12833">
    <property type="entry name" value="HTH_18"/>
    <property type="match status" value="1"/>
</dbReference>
<keyword evidence="6" id="KW-1185">Reference proteome</keyword>
<dbReference type="EMBL" id="SGWQ01000004">
    <property type="protein sequence ID" value="RZS39030.1"/>
    <property type="molecule type" value="Genomic_DNA"/>
</dbReference>
<dbReference type="SMART" id="SM00342">
    <property type="entry name" value="HTH_ARAC"/>
    <property type="match status" value="1"/>
</dbReference>
<organism evidence="5 6">
    <name type="scientific">Herbihabitans rhizosphaerae</name>
    <dbReference type="NCBI Taxonomy" id="1872711"/>
    <lineage>
        <taxon>Bacteria</taxon>
        <taxon>Bacillati</taxon>
        <taxon>Actinomycetota</taxon>
        <taxon>Actinomycetes</taxon>
        <taxon>Pseudonocardiales</taxon>
        <taxon>Pseudonocardiaceae</taxon>
        <taxon>Herbihabitans</taxon>
    </lineage>
</organism>
<evidence type="ECO:0000256" key="3">
    <source>
        <dbReference type="ARBA" id="ARBA00023163"/>
    </source>
</evidence>
<dbReference type="GO" id="GO:0003700">
    <property type="term" value="F:DNA-binding transcription factor activity"/>
    <property type="evidence" value="ECO:0007669"/>
    <property type="project" value="InterPro"/>
</dbReference>
<dbReference type="AlphaFoldDB" id="A0A4Q7KSE0"/>
<evidence type="ECO:0000259" key="4">
    <source>
        <dbReference type="PROSITE" id="PS01124"/>
    </source>
</evidence>
<sequence>MADWSIVVPHAEVARLSELIAGTPDPRLGGYVLTYTAHDYTHLEPMRWRIAQVGAITLSIDLEAPARVRDGGSPHPRNAVTGLRDRPMTLIEAPGRTCGITVGLTPAGAHAVLGVPLAELANTNVDLVEVLGVRAHRLIERLGAADCWAERFRLLDEQLVAWVRDGPRLAVPVYAAWARLTGTAGRTRIDALAEEIGWTRQHLGTRFRQQIGLAPKTVARVARLHRAATLIAMPDAPSWSEIAHRCGYADQAHLNRDFRELTGSTPSDYAPVDRLPFTPAS</sequence>
<proteinExistence type="predicted"/>
<protein>
    <submittedName>
        <fullName evidence="5">Helix-turn-helix protein</fullName>
    </submittedName>
</protein>
<feature type="domain" description="HTH araC/xylS-type" evidence="4">
    <location>
        <begin position="188"/>
        <end position="272"/>
    </location>
</feature>
<dbReference type="PANTHER" id="PTHR46796:SF15">
    <property type="entry name" value="BLL1074 PROTEIN"/>
    <property type="match status" value="1"/>
</dbReference>
<evidence type="ECO:0000256" key="2">
    <source>
        <dbReference type="ARBA" id="ARBA00023125"/>
    </source>
</evidence>
<dbReference type="SUPFAM" id="SSF46689">
    <property type="entry name" value="Homeodomain-like"/>
    <property type="match status" value="1"/>
</dbReference>
<evidence type="ECO:0000313" key="5">
    <source>
        <dbReference type="EMBL" id="RZS39030.1"/>
    </source>
</evidence>
<name>A0A4Q7KSE0_9PSEU</name>
<reference evidence="5 6" key="1">
    <citation type="submission" date="2019-02" db="EMBL/GenBank/DDBJ databases">
        <title>Genomic Encyclopedia of Type Strains, Phase IV (KMG-IV): sequencing the most valuable type-strain genomes for metagenomic binning, comparative biology and taxonomic classification.</title>
        <authorList>
            <person name="Goeker M."/>
        </authorList>
    </citation>
    <scope>NUCLEOTIDE SEQUENCE [LARGE SCALE GENOMIC DNA]</scope>
    <source>
        <strain evidence="5 6">DSM 101727</strain>
    </source>
</reference>
<dbReference type="OrthoDB" id="2559672at2"/>
<keyword evidence="2" id="KW-0238">DNA-binding</keyword>
<dbReference type="Proteomes" id="UP000294257">
    <property type="component" value="Unassembled WGS sequence"/>
</dbReference>